<evidence type="ECO:0008006" key="4">
    <source>
        <dbReference type="Google" id="ProtNLM"/>
    </source>
</evidence>
<gene>
    <name evidence="2" type="ORF">CVLEPA_LOCUS310</name>
</gene>
<evidence type="ECO:0000313" key="2">
    <source>
        <dbReference type="EMBL" id="CAK8671261.1"/>
    </source>
</evidence>
<dbReference type="Proteomes" id="UP001642483">
    <property type="component" value="Unassembled WGS sequence"/>
</dbReference>
<keyword evidence="1" id="KW-1133">Transmembrane helix</keyword>
<evidence type="ECO:0000313" key="3">
    <source>
        <dbReference type="Proteomes" id="UP001642483"/>
    </source>
</evidence>
<keyword evidence="3" id="KW-1185">Reference proteome</keyword>
<organism evidence="2 3">
    <name type="scientific">Clavelina lepadiformis</name>
    <name type="common">Light-bulb sea squirt</name>
    <name type="synonym">Ascidia lepadiformis</name>
    <dbReference type="NCBI Taxonomy" id="159417"/>
    <lineage>
        <taxon>Eukaryota</taxon>
        <taxon>Metazoa</taxon>
        <taxon>Chordata</taxon>
        <taxon>Tunicata</taxon>
        <taxon>Ascidiacea</taxon>
        <taxon>Aplousobranchia</taxon>
        <taxon>Clavelinidae</taxon>
        <taxon>Clavelina</taxon>
    </lineage>
</organism>
<feature type="transmembrane region" description="Helical" evidence="1">
    <location>
        <begin position="12"/>
        <end position="29"/>
    </location>
</feature>
<name>A0ABP0EV49_CLALP</name>
<dbReference type="EMBL" id="CAWYQH010000001">
    <property type="protein sequence ID" value="CAK8671261.1"/>
    <property type="molecule type" value="Genomic_DNA"/>
</dbReference>
<keyword evidence="1" id="KW-0812">Transmembrane</keyword>
<accession>A0ABP0EV49</accession>
<keyword evidence="1" id="KW-0472">Membrane</keyword>
<proteinExistence type="predicted"/>
<evidence type="ECO:0000256" key="1">
    <source>
        <dbReference type="SAM" id="Phobius"/>
    </source>
</evidence>
<sequence length="180" mass="20764">MFDRSNENGATLLFITVFGILVYASLLSTRQCEARMSQKRDAGSRRFEAHPNRQQAGVLAKVRIKIYFGASLPNCLNQNERKSVHQITVYVTQRSFEQKNWKWAFFLFQRTILGLFLSQNFKTSRKMWRRDAQIKSICCSYCAVYSCQAIPKALKGVRRSCLFCQQKYCLVGIWTTSGGC</sequence>
<reference evidence="2 3" key="1">
    <citation type="submission" date="2024-02" db="EMBL/GenBank/DDBJ databases">
        <authorList>
            <person name="Daric V."/>
            <person name="Darras S."/>
        </authorList>
    </citation>
    <scope>NUCLEOTIDE SEQUENCE [LARGE SCALE GENOMIC DNA]</scope>
</reference>
<comment type="caution">
    <text evidence="2">The sequence shown here is derived from an EMBL/GenBank/DDBJ whole genome shotgun (WGS) entry which is preliminary data.</text>
</comment>
<protein>
    <recommendedName>
        <fullName evidence="4">Secreted protein</fullName>
    </recommendedName>
</protein>